<dbReference type="InterPro" id="IPR032675">
    <property type="entry name" value="LRR_dom_sf"/>
</dbReference>
<dbReference type="PANTHER" id="PTHR31900">
    <property type="entry name" value="F-BOX/RNI SUPERFAMILY PROTEIN-RELATED"/>
    <property type="match status" value="1"/>
</dbReference>
<protein>
    <recommendedName>
        <fullName evidence="1">F-box domain-containing protein</fullName>
    </recommendedName>
</protein>
<accession>A0ABU6QD28</accession>
<proteinExistence type="predicted"/>
<dbReference type="InterPro" id="IPR050232">
    <property type="entry name" value="FBL13/AtMIF1-like"/>
</dbReference>
<dbReference type="InterPro" id="IPR001810">
    <property type="entry name" value="F-box_dom"/>
</dbReference>
<dbReference type="Pfam" id="PF00646">
    <property type="entry name" value="F-box"/>
    <property type="match status" value="1"/>
</dbReference>
<evidence type="ECO:0000313" key="3">
    <source>
        <dbReference type="Proteomes" id="UP001341840"/>
    </source>
</evidence>
<gene>
    <name evidence="2" type="ORF">PIB30_036916</name>
</gene>
<dbReference type="Pfam" id="PF24758">
    <property type="entry name" value="LRR_At5g56370"/>
    <property type="match status" value="1"/>
</dbReference>
<dbReference type="PROSITE" id="PS50181">
    <property type="entry name" value="FBOX"/>
    <property type="match status" value="1"/>
</dbReference>
<dbReference type="SUPFAM" id="SSF52047">
    <property type="entry name" value="RNI-like"/>
    <property type="match status" value="1"/>
</dbReference>
<sequence>MSLNSLINEEKHKQHHMEEKNDESGINICDLPDPLCALIISFLPTKEAIRTSLLSKRWQHLWKDISKIDLNEEYRERQVFREFVIKLLFKRWQHLTKFSLSCSAHENAPMVNEWLRGFINPGIEELNLVLYIEKPLVLPHHLFSFARLTKFHLYMHQILELPSSILLPSLRSLSLSLERIIFPDSSSAGRLFSGCPSLEELTLIDCDWMNVKAITITSPLLQKVVIRDCKYDDFVDEEDEDHGIDNQNGSKCCEIFVDGTHLKSFPYRGFPGDNYSLLSSNSVIEATIHIDSIYVDVEQLPFKDTGSIVLNLFKKLSCVKNLRISEDAVKVMSIVDSSLRDLPVFSNLVELCLFTYYPLGSLHPCELPFQPFLEMMKKTPFLQVISFETGVYVYLDCEDMDPLPACFKTHLKTIKISNCGGLEHELLAIKIL</sequence>
<dbReference type="InterPro" id="IPR053781">
    <property type="entry name" value="F-box_AtFBL13-like"/>
</dbReference>
<name>A0ABU6QD28_9FABA</name>
<dbReference type="InterPro" id="IPR036047">
    <property type="entry name" value="F-box-like_dom_sf"/>
</dbReference>
<dbReference type="EMBL" id="JASCZI010000183">
    <property type="protein sequence ID" value="MED6109801.1"/>
    <property type="molecule type" value="Genomic_DNA"/>
</dbReference>
<evidence type="ECO:0000313" key="2">
    <source>
        <dbReference type="EMBL" id="MED6109801.1"/>
    </source>
</evidence>
<dbReference type="PANTHER" id="PTHR31900:SF30">
    <property type="entry name" value="SUPERFAMILY PROTEIN, PUTATIVE-RELATED"/>
    <property type="match status" value="1"/>
</dbReference>
<comment type="caution">
    <text evidence="2">The sequence shown here is derived from an EMBL/GenBank/DDBJ whole genome shotgun (WGS) entry which is preliminary data.</text>
</comment>
<dbReference type="SUPFAM" id="SSF81383">
    <property type="entry name" value="F-box domain"/>
    <property type="match status" value="1"/>
</dbReference>
<dbReference type="InterPro" id="IPR055411">
    <property type="entry name" value="LRR_FXL15/At3g58940/PEG3-like"/>
</dbReference>
<evidence type="ECO:0000259" key="1">
    <source>
        <dbReference type="PROSITE" id="PS50181"/>
    </source>
</evidence>
<organism evidence="2 3">
    <name type="scientific">Stylosanthes scabra</name>
    <dbReference type="NCBI Taxonomy" id="79078"/>
    <lineage>
        <taxon>Eukaryota</taxon>
        <taxon>Viridiplantae</taxon>
        <taxon>Streptophyta</taxon>
        <taxon>Embryophyta</taxon>
        <taxon>Tracheophyta</taxon>
        <taxon>Spermatophyta</taxon>
        <taxon>Magnoliopsida</taxon>
        <taxon>eudicotyledons</taxon>
        <taxon>Gunneridae</taxon>
        <taxon>Pentapetalae</taxon>
        <taxon>rosids</taxon>
        <taxon>fabids</taxon>
        <taxon>Fabales</taxon>
        <taxon>Fabaceae</taxon>
        <taxon>Papilionoideae</taxon>
        <taxon>50 kb inversion clade</taxon>
        <taxon>dalbergioids sensu lato</taxon>
        <taxon>Dalbergieae</taxon>
        <taxon>Pterocarpus clade</taxon>
        <taxon>Stylosanthes</taxon>
    </lineage>
</organism>
<dbReference type="CDD" id="cd22160">
    <property type="entry name" value="F-box_AtFBL13-like"/>
    <property type="match status" value="1"/>
</dbReference>
<keyword evidence="3" id="KW-1185">Reference proteome</keyword>
<feature type="domain" description="F-box" evidence="1">
    <location>
        <begin position="25"/>
        <end position="77"/>
    </location>
</feature>
<dbReference type="Gene3D" id="3.80.10.10">
    <property type="entry name" value="Ribonuclease Inhibitor"/>
    <property type="match status" value="1"/>
</dbReference>
<reference evidence="2 3" key="1">
    <citation type="journal article" date="2023" name="Plants (Basel)">
        <title>Bridging the Gap: Combining Genomics and Transcriptomics Approaches to Understand Stylosanthes scabra, an Orphan Legume from the Brazilian Caatinga.</title>
        <authorList>
            <person name="Ferreira-Neto J.R.C."/>
            <person name="da Silva M.D."/>
            <person name="Binneck E."/>
            <person name="de Melo N.F."/>
            <person name="da Silva R.H."/>
            <person name="de Melo A.L.T.M."/>
            <person name="Pandolfi V."/>
            <person name="Bustamante F.O."/>
            <person name="Brasileiro-Vidal A.C."/>
            <person name="Benko-Iseppon A.M."/>
        </authorList>
    </citation>
    <scope>NUCLEOTIDE SEQUENCE [LARGE SCALE GENOMIC DNA]</scope>
    <source>
        <tissue evidence="2">Leaves</tissue>
    </source>
</reference>
<dbReference type="Gene3D" id="1.20.1280.50">
    <property type="match status" value="1"/>
</dbReference>
<dbReference type="Proteomes" id="UP001341840">
    <property type="component" value="Unassembled WGS sequence"/>
</dbReference>